<dbReference type="AlphaFoldDB" id="A0A1Y5P1T1"/>
<protein>
    <submittedName>
        <fullName evidence="2">Uncharacterized protein</fullName>
    </submittedName>
</protein>
<organism evidence="2">
    <name type="scientific">uncultured Mycobacterium sp</name>
    <dbReference type="NCBI Taxonomy" id="171292"/>
    <lineage>
        <taxon>Bacteria</taxon>
        <taxon>Bacillati</taxon>
        <taxon>Actinomycetota</taxon>
        <taxon>Actinomycetes</taxon>
        <taxon>Mycobacteriales</taxon>
        <taxon>Mycobacteriaceae</taxon>
        <taxon>Mycobacterium</taxon>
        <taxon>environmental samples</taxon>
    </lineage>
</organism>
<proteinExistence type="predicted"/>
<feature type="compositionally biased region" description="Low complexity" evidence="1">
    <location>
        <begin position="33"/>
        <end position="50"/>
    </location>
</feature>
<reference evidence="2" key="1">
    <citation type="submission" date="2016-03" db="EMBL/GenBank/DDBJ databases">
        <authorList>
            <person name="Ploux O."/>
        </authorList>
    </citation>
    <scope>NUCLEOTIDE SEQUENCE</scope>
    <source>
        <strain evidence="2">UC10</strain>
    </source>
</reference>
<evidence type="ECO:0000256" key="1">
    <source>
        <dbReference type="SAM" id="MobiDB-lite"/>
    </source>
</evidence>
<dbReference type="EMBL" id="FLQS01000006">
    <property type="protein sequence ID" value="SBS72637.1"/>
    <property type="molecule type" value="Genomic_DNA"/>
</dbReference>
<sequence>MCAGPRSTELARRDAYGPLITPSSAGAEERWRSATSTAAAVSTPSSPTTDSARRRCAPITVGGGSLWTLADRTAQLPPVMTLPGSAVGAGGALTVGVKELGPPGDTAFSVGDGAGALVVVVGVVLSGALFLSLPQAVSVPMPTIASPPAKSAICRVKRPDIMMSPYFSCRDY</sequence>
<evidence type="ECO:0000313" key="2">
    <source>
        <dbReference type="EMBL" id="SBS72637.1"/>
    </source>
</evidence>
<name>A0A1Y5P1T1_9MYCO</name>
<accession>A0A1Y5P1T1</accession>
<gene>
    <name evidence="2" type="ORF">MHPYR_140088</name>
</gene>
<feature type="region of interest" description="Disordered" evidence="1">
    <location>
        <begin position="1"/>
        <end position="55"/>
    </location>
</feature>